<gene>
    <name evidence="2" type="ORF">A4V15_13735</name>
</gene>
<dbReference type="CDD" id="cd03024">
    <property type="entry name" value="DsbA_FrnE"/>
    <property type="match status" value="1"/>
</dbReference>
<dbReference type="InterPro" id="IPR001853">
    <property type="entry name" value="DSBA-like_thioredoxin_dom"/>
</dbReference>
<dbReference type="PANTHER" id="PTHR13887:SF41">
    <property type="entry name" value="THIOREDOXIN SUPERFAMILY PROTEIN"/>
    <property type="match status" value="1"/>
</dbReference>
<dbReference type="InterPro" id="IPR036249">
    <property type="entry name" value="Thioredoxin-like_sf"/>
</dbReference>
<dbReference type="SUPFAM" id="SSF52833">
    <property type="entry name" value="Thioredoxin-like"/>
    <property type="match status" value="1"/>
</dbReference>
<proteinExistence type="predicted"/>
<sequence length="212" mass="23664">MTATPRVRLDVWSDYVCPFCYLELPQLARLQEEFGDQLAIEWHAFELRPEPTPTLDPAGDYLRRTWDRAVYPMAAEYGMVLRLPPVQPRSRLALEAAEFARDHDRFDAFHTAVFQAFFEEGRDIGEREVLIDLARRSGLDGEALQASLARGDHTDVVLHAEDRAEALGITAVPTLLLRSAQAPIEQARALDGAVPFAQLAAAVRAQLDAIQA</sequence>
<dbReference type="EMBL" id="LWCR01000005">
    <property type="protein sequence ID" value="OAN31400.1"/>
    <property type="molecule type" value="Genomic_DNA"/>
</dbReference>
<name>A0A178LM90_9PSED</name>
<dbReference type="RefSeq" id="WP_017641797.1">
    <property type="nucleotide sequence ID" value="NZ_LWCR01000005.1"/>
</dbReference>
<reference evidence="2 3" key="1">
    <citation type="submission" date="2016-04" db="EMBL/GenBank/DDBJ databases">
        <title>Draft Genome Sequences of Staphylococcus capitis Strain H36, S. capitis Strain H65, S. cohnii Strain H62, S. hominis Strain H69, Mycobacterium iranicum Strain H39, Plantibacter sp. Strain H53, Pseudomonas oryzihabitans Strain H72, and Microbacterium sp. Strain H83, isolated from residential settings.</title>
        <authorList>
            <person name="Lymperopoulou D."/>
            <person name="Adams R.I."/>
            <person name="Lindow S."/>
            <person name="Coil D.A."/>
            <person name="Jospin G."/>
            <person name="Eisen J.A."/>
        </authorList>
    </citation>
    <scope>NUCLEOTIDE SEQUENCE [LARGE SCALE GENOMIC DNA]</scope>
    <source>
        <strain evidence="2 3">H72</strain>
    </source>
</reference>
<comment type="caution">
    <text evidence="2">The sequence shown here is derived from an EMBL/GenBank/DDBJ whole genome shotgun (WGS) entry which is preliminary data.</text>
</comment>
<dbReference type="OrthoDB" id="9799122at2"/>
<dbReference type="Proteomes" id="UP000078356">
    <property type="component" value="Unassembled WGS sequence"/>
</dbReference>
<evidence type="ECO:0000259" key="1">
    <source>
        <dbReference type="Pfam" id="PF01323"/>
    </source>
</evidence>
<dbReference type="PANTHER" id="PTHR13887">
    <property type="entry name" value="GLUTATHIONE S-TRANSFERASE KAPPA"/>
    <property type="match status" value="1"/>
</dbReference>
<evidence type="ECO:0000313" key="2">
    <source>
        <dbReference type="EMBL" id="OAN31400.1"/>
    </source>
</evidence>
<feature type="domain" description="DSBA-like thioredoxin" evidence="1">
    <location>
        <begin position="9"/>
        <end position="203"/>
    </location>
</feature>
<protein>
    <submittedName>
        <fullName evidence="2">Disulfide bond formation protein DsbA</fullName>
    </submittedName>
</protein>
<dbReference type="Gene3D" id="3.40.30.10">
    <property type="entry name" value="Glutaredoxin"/>
    <property type="match status" value="1"/>
</dbReference>
<dbReference type="GO" id="GO:0016491">
    <property type="term" value="F:oxidoreductase activity"/>
    <property type="evidence" value="ECO:0007669"/>
    <property type="project" value="InterPro"/>
</dbReference>
<evidence type="ECO:0000313" key="3">
    <source>
        <dbReference type="Proteomes" id="UP000078356"/>
    </source>
</evidence>
<dbReference type="AlphaFoldDB" id="A0A178LM90"/>
<organism evidence="2 3">
    <name type="scientific">Pseudomonas oryzihabitans</name>
    <dbReference type="NCBI Taxonomy" id="47885"/>
    <lineage>
        <taxon>Bacteria</taxon>
        <taxon>Pseudomonadati</taxon>
        <taxon>Pseudomonadota</taxon>
        <taxon>Gammaproteobacteria</taxon>
        <taxon>Pseudomonadales</taxon>
        <taxon>Pseudomonadaceae</taxon>
        <taxon>Pseudomonas</taxon>
    </lineage>
</organism>
<accession>A0A178LM90</accession>
<dbReference type="Pfam" id="PF01323">
    <property type="entry name" value="DSBA"/>
    <property type="match status" value="1"/>
</dbReference>